<reference evidence="1" key="1">
    <citation type="submission" date="2021-10" db="EMBL/GenBank/DDBJ databases">
        <title>Tropical sea cucumber genome reveals ecological adaptation and Cuvierian tubules defense mechanism.</title>
        <authorList>
            <person name="Chen T."/>
        </authorList>
    </citation>
    <scope>NUCLEOTIDE SEQUENCE</scope>
    <source>
        <strain evidence="1">Nanhai2018</strain>
        <tissue evidence="1">Muscle</tissue>
    </source>
</reference>
<gene>
    <name evidence="1" type="ORF">HOLleu_22487</name>
</gene>
<name>A0A9Q1BYJ5_HOLLE</name>
<dbReference type="AlphaFoldDB" id="A0A9Q1BYJ5"/>
<dbReference type="Proteomes" id="UP001152320">
    <property type="component" value="Chromosome 10"/>
</dbReference>
<evidence type="ECO:0000313" key="2">
    <source>
        <dbReference type="Proteomes" id="UP001152320"/>
    </source>
</evidence>
<keyword evidence="2" id="KW-1185">Reference proteome</keyword>
<protein>
    <submittedName>
        <fullName evidence="1">Uncharacterized protein</fullName>
    </submittedName>
</protein>
<sequence>MASSPIPCRFILGSWLREYLPQMQEGQKWFCFLLNGTYRNGILPLLYMRKFKGMFGYGRGFPETKVDCRGHVRSCCIQTEHYTLVISK</sequence>
<accession>A0A9Q1BYJ5</accession>
<organism evidence="1 2">
    <name type="scientific">Holothuria leucospilota</name>
    <name type="common">Black long sea cucumber</name>
    <name type="synonym">Mertensiothuria leucospilota</name>
    <dbReference type="NCBI Taxonomy" id="206669"/>
    <lineage>
        <taxon>Eukaryota</taxon>
        <taxon>Metazoa</taxon>
        <taxon>Echinodermata</taxon>
        <taxon>Eleutherozoa</taxon>
        <taxon>Echinozoa</taxon>
        <taxon>Holothuroidea</taxon>
        <taxon>Aspidochirotacea</taxon>
        <taxon>Aspidochirotida</taxon>
        <taxon>Holothuriidae</taxon>
        <taxon>Holothuria</taxon>
    </lineage>
</organism>
<evidence type="ECO:0000313" key="1">
    <source>
        <dbReference type="EMBL" id="KAJ8035306.1"/>
    </source>
</evidence>
<proteinExistence type="predicted"/>
<comment type="caution">
    <text evidence="1">The sequence shown here is derived from an EMBL/GenBank/DDBJ whole genome shotgun (WGS) entry which is preliminary data.</text>
</comment>
<dbReference type="EMBL" id="JAIZAY010000010">
    <property type="protein sequence ID" value="KAJ8035306.1"/>
    <property type="molecule type" value="Genomic_DNA"/>
</dbReference>